<proteinExistence type="predicted"/>
<gene>
    <name evidence="2" type="primary">109580504</name>
</gene>
<accession>A0A1X7VFW0</accession>
<keyword evidence="3" id="KW-1185">Reference proteome</keyword>
<dbReference type="EnsemblMetazoa" id="Aqu2.1.38387_001">
    <property type="protein sequence ID" value="Aqu2.1.38387_001"/>
    <property type="gene ID" value="Aqu2.1.38387"/>
</dbReference>
<evidence type="ECO:0000256" key="1">
    <source>
        <dbReference type="SAM" id="MobiDB-lite"/>
    </source>
</evidence>
<name>A0A1X7VFW0_AMPQE</name>
<dbReference type="Proteomes" id="UP000007879">
    <property type="component" value="Unassembled WGS sequence"/>
</dbReference>
<sequence>MNDSVLSLLETDGDVDSKGYKLQIPQRCTTARKGPLILHPPHRSNPPHQLMTNRHALCTPLPPLRQFAGKNRPHYSKRRSLTRFPVLYIRRPIEMALEQLSSCKMSSREFQENVKNLKVLSDSSDPVNLPQLLIRPGPPPTTSSLSPSNHSNNTTITHYNSTSQMNITITISSSQGNTARKVPIEVPREDHVPTSQSLLPPGHAAGERKGGKLPHVHVPLAPPSLNAVLIHQQYPVTANTRIKGMSLH</sequence>
<dbReference type="KEGG" id="aqu:109580504"/>
<evidence type="ECO:0000313" key="3">
    <source>
        <dbReference type="Proteomes" id="UP000007879"/>
    </source>
</evidence>
<organism evidence="2">
    <name type="scientific">Amphimedon queenslandica</name>
    <name type="common">Sponge</name>
    <dbReference type="NCBI Taxonomy" id="400682"/>
    <lineage>
        <taxon>Eukaryota</taxon>
        <taxon>Metazoa</taxon>
        <taxon>Porifera</taxon>
        <taxon>Demospongiae</taxon>
        <taxon>Heteroscleromorpha</taxon>
        <taxon>Haplosclerida</taxon>
        <taxon>Niphatidae</taxon>
        <taxon>Amphimedon</taxon>
    </lineage>
</organism>
<dbReference type="InParanoid" id="A0A1X7VFW0"/>
<reference evidence="2" key="2">
    <citation type="submission" date="2017-05" db="UniProtKB">
        <authorList>
            <consortium name="EnsemblMetazoa"/>
        </authorList>
    </citation>
    <scope>IDENTIFICATION</scope>
</reference>
<reference evidence="3" key="1">
    <citation type="journal article" date="2010" name="Nature">
        <title>The Amphimedon queenslandica genome and the evolution of animal complexity.</title>
        <authorList>
            <person name="Srivastava M."/>
            <person name="Simakov O."/>
            <person name="Chapman J."/>
            <person name="Fahey B."/>
            <person name="Gauthier M.E."/>
            <person name="Mitros T."/>
            <person name="Richards G.S."/>
            <person name="Conaco C."/>
            <person name="Dacre M."/>
            <person name="Hellsten U."/>
            <person name="Larroux C."/>
            <person name="Putnam N.H."/>
            <person name="Stanke M."/>
            <person name="Adamska M."/>
            <person name="Darling A."/>
            <person name="Degnan S.M."/>
            <person name="Oakley T.H."/>
            <person name="Plachetzki D.C."/>
            <person name="Zhai Y."/>
            <person name="Adamski M."/>
            <person name="Calcino A."/>
            <person name="Cummins S.F."/>
            <person name="Goodstein D.M."/>
            <person name="Harris C."/>
            <person name="Jackson D.J."/>
            <person name="Leys S.P."/>
            <person name="Shu S."/>
            <person name="Woodcroft B.J."/>
            <person name="Vervoort M."/>
            <person name="Kosik K.S."/>
            <person name="Manning G."/>
            <person name="Degnan B.M."/>
            <person name="Rokhsar D.S."/>
        </authorList>
    </citation>
    <scope>NUCLEOTIDE SEQUENCE [LARGE SCALE GENOMIC DNA]</scope>
</reference>
<protein>
    <submittedName>
        <fullName evidence="2">Uncharacterized protein</fullName>
    </submittedName>
</protein>
<evidence type="ECO:0000313" key="2">
    <source>
        <dbReference type="EnsemblMetazoa" id="Aqu2.1.38387_001"/>
    </source>
</evidence>
<dbReference type="EnsemblMetazoa" id="XM_019993769.1">
    <property type="protein sequence ID" value="XP_019849328.1"/>
    <property type="gene ID" value="LOC109580504"/>
</dbReference>
<feature type="region of interest" description="Disordered" evidence="1">
    <location>
        <begin position="191"/>
        <end position="210"/>
    </location>
</feature>
<feature type="region of interest" description="Disordered" evidence="1">
    <location>
        <begin position="121"/>
        <end position="158"/>
    </location>
</feature>
<dbReference type="AlphaFoldDB" id="A0A1X7VFW0"/>
<feature type="compositionally biased region" description="Low complexity" evidence="1">
    <location>
        <begin position="142"/>
        <end position="155"/>
    </location>
</feature>